<reference evidence="2" key="1">
    <citation type="submission" date="2016-01" db="EMBL/GenBank/DDBJ databases">
        <authorList>
            <person name="Regsiter A."/>
            <person name="william w."/>
        </authorList>
    </citation>
    <scope>NUCLEOTIDE SEQUENCE [LARGE SCALE GENOMIC DNA]</scope>
    <source>
        <strain evidence="2">CFBP 6623</strain>
    </source>
</reference>
<organism evidence="1 2">
    <name type="scientific">Agrobacterium tomkonis CFBP 6623</name>
    <dbReference type="NCBI Taxonomy" id="1183432"/>
    <lineage>
        <taxon>Bacteria</taxon>
        <taxon>Pseudomonadati</taxon>
        <taxon>Pseudomonadota</taxon>
        <taxon>Alphaproteobacteria</taxon>
        <taxon>Hyphomicrobiales</taxon>
        <taxon>Rhizobiaceae</taxon>
        <taxon>Rhizobium/Agrobacterium group</taxon>
        <taxon>Agrobacterium</taxon>
        <taxon>Agrobacterium tumefaciens complex</taxon>
    </lineage>
</organism>
<dbReference type="Proteomes" id="UP000191988">
    <property type="component" value="Unassembled WGS sequence"/>
</dbReference>
<proteinExistence type="predicted"/>
<name>A0A1S7PLX6_9HYPH</name>
<keyword evidence="2" id="KW-1185">Reference proteome</keyword>
<sequence>MRLCAGRYHEASTRRNRAVPSCFSTQSAETTKRLLSVLTMFLPISGNSFRRAETNAEPPVLLALLFYLGNVNIAYFLRFGNMGAAAGLAVDAGIFADADEADPAKAHRRAHILGFDDARIGLKFLIGDPLQEDRMVGFHQRHQLCRHLILVDGFRHVEIDTRFVFTDRRAGDRPLADNGEQVAGRVHAHQLVAARPVHMQGQLLADFRKRLAFERHMDDDALVGAVFGDAEFDTRPISPLEKAAIAGLAAGRRIKAGLVEFYAAILMHRRDDRFYGGKIKIVTEQGIHRHFGMSSNGFVRNRNLAFRRQPLRNRQPLGAQEIRIEQLRLITITVVA</sequence>
<evidence type="ECO:0000313" key="2">
    <source>
        <dbReference type="Proteomes" id="UP000191988"/>
    </source>
</evidence>
<evidence type="ECO:0000313" key="1">
    <source>
        <dbReference type="EMBL" id="CUX23184.1"/>
    </source>
</evidence>
<gene>
    <name evidence="1" type="ORF">AGR3A_Cc260256</name>
</gene>
<accession>A0A1S7PLX6</accession>
<dbReference type="EMBL" id="FBWK01000019">
    <property type="protein sequence ID" value="CUX23184.1"/>
    <property type="molecule type" value="Genomic_DNA"/>
</dbReference>
<protein>
    <submittedName>
        <fullName evidence="1">Uncharacterized protein</fullName>
    </submittedName>
</protein>
<dbReference type="AlphaFoldDB" id="A0A1S7PLX6"/>